<evidence type="ECO:0000313" key="3">
    <source>
        <dbReference type="Proteomes" id="UP000451048"/>
    </source>
</evidence>
<gene>
    <name evidence="2" type="ORF">GPS52_10585</name>
</gene>
<dbReference type="EMBL" id="WTTO01000030">
    <property type="protein sequence ID" value="NAR73938.1"/>
    <property type="molecule type" value="Genomic_DNA"/>
</dbReference>
<dbReference type="NCBIfam" id="NF038216">
    <property type="entry name" value="ABZJ_00895_fam"/>
    <property type="match status" value="1"/>
</dbReference>
<feature type="transmembrane region" description="Helical" evidence="1">
    <location>
        <begin position="108"/>
        <end position="130"/>
    </location>
</feature>
<keyword evidence="1" id="KW-0472">Membrane</keyword>
<evidence type="ECO:0000313" key="2">
    <source>
        <dbReference type="EMBL" id="NAR73938.1"/>
    </source>
</evidence>
<sequence>MIKKYVLNFTASYLFMIILLGIISIFIDISGAISSIIILLAAAAYTSAKFVTDQKRIPDHSEKRKLVWWCFFSSIALSTLLILAYSILDMGFDSFIEVIQSILSEVPLWILVISLTISLLIQYWILNYSFSHIAQKRLEKMRKDLLKSQF</sequence>
<proteinExistence type="predicted"/>
<protein>
    <submittedName>
        <fullName evidence="2">Uncharacterized protein</fullName>
    </submittedName>
</protein>
<dbReference type="KEGG" id="ahl:AHTJS_00660"/>
<name>A0AAJ2YTV9_ACIHA</name>
<feature type="transmembrane region" description="Helical" evidence="1">
    <location>
        <begin position="12"/>
        <end position="45"/>
    </location>
</feature>
<dbReference type="AlphaFoldDB" id="A0AAJ2YTV9"/>
<dbReference type="InterPro" id="IPR047730">
    <property type="entry name" value="ABZJ_00895-like"/>
</dbReference>
<organism evidence="2 3">
    <name type="scientific">Acinetobacter haemolyticus</name>
    <dbReference type="NCBI Taxonomy" id="29430"/>
    <lineage>
        <taxon>Bacteria</taxon>
        <taxon>Pseudomonadati</taxon>
        <taxon>Pseudomonadota</taxon>
        <taxon>Gammaproteobacteria</taxon>
        <taxon>Moraxellales</taxon>
        <taxon>Moraxellaceae</taxon>
        <taxon>Acinetobacter</taxon>
    </lineage>
</organism>
<dbReference type="RefSeq" id="WP_075314387.1">
    <property type="nucleotide sequence ID" value="NZ_CAXNZT010000021.1"/>
</dbReference>
<accession>A0AAJ2YTV9</accession>
<keyword evidence="1" id="KW-1133">Transmembrane helix</keyword>
<feature type="transmembrane region" description="Helical" evidence="1">
    <location>
        <begin position="66"/>
        <end position="88"/>
    </location>
</feature>
<dbReference type="Proteomes" id="UP000451048">
    <property type="component" value="Unassembled WGS sequence"/>
</dbReference>
<reference evidence="2 3" key="1">
    <citation type="submission" date="2019-12" db="EMBL/GenBank/DDBJ databases">
        <title>Acinetobacter haemolyticus comparative genomics.</title>
        <authorList>
            <person name="Castro-Jaimes S."/>
            <person name="Bello-Lopez E."/>
            <person name="Velazquez-Acosta C."/>
            <person name="Volkow-Fernandez P."/>
            <person name="Lozano-Zarain P."/>
            <person name="Castillo Ramirez S."/>
            <person name="Cevallos M.A."/>
        </authorList>
    </citation>
    <scope>NUCLEOTIDE SEQUENCE [LARGE SCALE GENOMIC DNA]</scope>
    <source>
        <strain evidence="2 3">AN10</strain>
    </source>
</reference>
<keyword evidence="1" id="KW-0812">Transmembrane</keyword>
<comment type="caution">
    <text evidence="2">The sequence shown here is derived from an EMBL/GenBank/DDBJ whole genome shotgun (WGS) entry which is preliminary data.</text>
</comment>
<evidence type="ECO:0000256" key="1">
    <source>
        <dbReference type="SAM" id="Phobius"/>
    </source>
</evidence>